<proteinExistence type="predicted"/>
<evidence type="ECO:0000256" key="1">
    <source>
        <dbReference type="SAM" id="Phobius"/>
    </source>
</evidence>
<name>A0A0U3HMB1_9GAMM</name>
<keyword evidence="1" id="KW-1133">Transmembrane helix</keyword>
<dbReference type="Proteomes" id="UP000069015">
    <property type="component" value="Chromosome 1"/>
</dbReference>
<dbReference type="RefSeq" id="WP_058795792.1">
    <property type="nucleotide sequence ID" value="NZ_CP013611.1"/>
</dbReference>
<feature type="transmembrane region" description="Helical" evidence="1">
    <location>
        <begin position="21"/>
        <end position="39"/>
    </location>
</feature>
<accession>A0A0U3HMB1</accession>
<evidence type="ECO:0008006" key="4">
    <source>
        <dbReference type="Google" id="ProtNLM"/>
    </source>
</evidence>
<organism evidence="2 3">
    <name type="scientific">Pseudoalteromonas rubra</name>
    <dbReference type="NCBI Taxonomy" id="43658"/>
    <lineage>
        <taxon>Bacteria</taxon>
        <taxon>Pseudomonadati</taxon>
        <taxon>Pseudomonadota</taxon>
        <taxon>Gammaproteobacteria</taxon>
        <taxon>Alteromonadales</taxon>
        <taxon>Pseudoalteromonadaceae</taxon>
        <taxon>Pseudoalteromonas</taxon>
    </lineage>
</organism>
<reference evidence="2 3" key="1">
    <citation type="submission" date="2015-12" db="EMBL/GenBank/DDBJ databases">
        <title>Complete genome sequence of Pseudoalteromonas rubra SCSIO 6842, harboring a conjugative plasmid.</title>
        <authorList>
            <person name="Li B."/>
            <person name="Wang X."/>
        </authorList>
    </citation>
    <scope>NUCLEOTIDE SEQUENCE [LARGE SCALE GENOMIC DNA]</scope>
    <source>
        <strain evidence="2 3">SCSIO 6842</strain>
    </source>
</reference>
<sequence length="89" mass="9906">MVFGSQGLSLANKVGDCFGKISYSLYLLHMPVIAFVHQFDWAVEIKLLTSFLLSVAVAFVFFVCIEKPLARYIRGARYASRTNLTTVPG</sequence>
<dbReference type="EMBL" id="CP013611">
    <property type="protein sequence ID" value="ALU42409.1"/>
    <property type="molecule type" value="Genomic_DNA"/>
</dbReference>
<protein>
    <recommendedName>
        <fullName evidence="4">Acyltransferase 3 domain-containing protein</fullName>
    </recommendedName>
</protein>
<evidence type="ECO:0000313" key="2">
    <source>
        <dbReference type="EMBL" id="ALU42409.1"/>
    </source>
</evidence>
<keyword evidence="1" id="KW-0812">Transmembrane</keyword>
<feature type="transmembrane region" description="Helical" evidence="1">
    <location>
        <begin position="45"/>
        <end position="65"/>
    </location>
</feature>
<dbReference type="AlphaFoldDB" id="A0A0U3HMB1"/>
<keyword evidence="1" id="KW-0472">Membrane</keyword>
<evidence type="ECO:0000313" key="3">
    <source>
        <dbReference type="Proteomes" id="UP000069015"/>
    </source>
</evidence>
<gene>
    <name evidence="2" type="ORF">AT705_05255</name>
</gene>
<dbReference type="KEGG" id="prr:AT705_05255"/>